<dbReference type="PROSITE" id="PS50914">
    <property type="entry name" value="BON"/>
    <property type="match status" value="1"/>
</dbReference>
<name>A0A935JXG2_9RHOO</name>
<evidence type="ECO:0000313" key="4">
    <source>
        <dbReference type="Proteomes" id="UP000739411"/>
    </source>
</evidence>
<feature type="chain" id="PRO_5036921104" evidence="1">
    <location>
        <begin position="26"/>
        <end position="113"/>
    </location>
</feature>
<evidence type="ECO:0000259" key="2">
    <source>
        <dbReference type="PROSITE" id="PS50914"/>
    </source>
</evidence>
<keyword evidence="1" id="KW-0732">Signal</keyword>
<dbReference type="EMBL" id="JADJMS010000008">
    <property type="protein sequence ID" value="MBK7414324.1"/>
    <property type="molecule type" value="Genomic_DNA"/>
</dbReference>
<feature type="domain" description="BON" evidence="2">
    <location>
        <begin position="43"/>
        <end position="111"/>
    </location>
</feature>
<dbReference type="InterPro" id="IPR007055">
    <property type="entry name" value="BON_dom"/>
</dbReference>
<evidence type="ECO:0000313" key="3">
    <source>
        <dbReference type="EMBL" id="MBK7414324.1"/>
    </source>
</evidence>
<protein>
    <submittedName>
        <fullName evidence="3">BON domain-containing protein</fullName>
    </submittedName>
</protein>
<sequence length="113" mass="12166">MSSRKLFVTVSATLLISGIGLTAFAIDHPNRPTSSTLNAAQNADVLLNDRIETLLRTDIGLAGSRFRIQTRAGVVILGGGVPDEHSLQRALDLASSVKGVREVRNELEIEFPK</sequence>
<organism evidence="3 4">
    <name type="scientific">Candidatus Dechloromonas phosphorivorans</name>
    <dbReference type="NCBI Taxonomy" id="2899244"/>
    <lineage>
        <taxon>Bacteria</taxon>
        <taxon>Pseudomonadati</taxon>
        <taxon>Pseudomonadota</taxon>
        <taxon>Betaproteobacteria</taxon>
        <taxon>Rhodocyclales</taxon>
        <taxon>Azonexaceae</taxon>
        <taxon>Dechloromonas</taxon>
    </lineage>
</organism>
<dbReference type="Proteomes" id="UP000739411">
    <property type="component" value="Unassembled WGS sequence"/>
</dbReference>
<proteinExistence type="predicted"/>
<feature type="signal peptide" evidence="1">
    <location>
        <begin position="1"/>
        <end position="25"/>
    </location>
</feature>
<dbReference type="Pfam" id="PF04972">
    <property type="entry name" value="BON"/>
    <property type="match status" value="1"/>
</dbReference>
<accession>A0A935JXG2</accession>
<gene>
    <name evidence="3" type="ORF">IPJ38_03590</name>
</gene>
<dbReference type="AlphaFoldDB" id="A0A935JXG2"/>
<evidence type="ECO:0000256" key="1">
    <source>
        <dbReference type="SAM" id="SignalP"/>
    </source>
</evidence>
<comment type="caution">
    <text evidence="3">The sequence shown here is derived from an EMBL/GenBank/DDBJ whole genome shotgun (WGS) entry which is preliminary data.</text>
</comment>
<reference evidence="3 4" key="1">
    <citation type="submission" date="2020-10" db="EMBL/GenBank/DDBJ databases">
        <title>Connecting structure to function with the recovery of over 1000 high-quality activated sludge metagenome-assembled genomes encoding full-length rRNA genes using long-read sequencing.</title>
        <authorList>
            <person name="Singleton C.M."/>
            <person name="Petriglieri F."/>
            <person name="Kristensen J.M."/>
            <person name="Kirkegaard R.H."/>
            <person name="Michaelsen T.Y."/>
            <person name="Andersen M.H."/>
            <person name="Karst S.M."/>
            <person name="Dueholm M.S."/>
            <person name="Nielsen P.H."/>
            <person name="Albertsen M."/>
        </authorList>
    </citation>
    <scope>NUCLEOTIDE SEQUENCE [LARGE SCALE GENOMIC DNA]</scope>
    <source>
        <strain evidence="3">EsbW_18-Q3-R4-48_BATAC.463</strain>
    </source>
</reference>
<dbReference type="Gene3D" id="3.30.1340.30">
    <property type="match status" value="1"/>
</dbReference>